<dbReference type="EMBL" id="CM017694">
    <property type="protein sequence ID" value="TYH10421.1"/>
    <property type="molecule type" value="Genomic_DNA"/>
</dbReference>
<evidence type="ECO:0000256" key="6">
    <source>
        <dbReference type="ARBA" id="ARBA00022737"/>
    </source>
</evidence>
<keyword evidence="13" id="KW-1185">Reference proteome</keyword>
<dbReference type="PANTHER" id="PTHR48004:SF59">
    <property type="entry name" value="LEUCINE-RICH REPEAT-CONTAINING N-TERMINAL PLANT-TYPE DOMAIN-CONTAINING PROTEIN"/>
    <property type="match status" value="1"/>
</dbReference>
<reference evidence="12 13" key="1">
    <citation type="submission" date="2019-06" db="EMBL/GenBank/DDBJ databases">
        <title>WGS assembly of Gossypium darwinii.</title>
        <authorList>
            <person name="Chen Z.J."/>
            <person name="Sreedasyam A."/>
            <person name="Ando A."/>
            <person name="Song Q."/>
            <person name="De L."/>
            <person name="Hulse-Kemp A."/>
            <person name="Ding M."/>
            <person name="Ye W."/>
            <person name="Kirkbride R."/>
            <person name="Jenkins J."/>
            <person name="Plott C."/>
            <person name="Lovell J."/>
            <person name="Lin Y.-M."/>
            <person name="Vaughn R."/>
            <person name="Liu B."/>
            <person name="Li W."/>
            <person name="Simpson S."/>
            <person name="Scheffler B."/>
            <person name="Saski C."/>
            <person name="Grover C."/>
            <person name="Hu G."/>
            <person name="Conover J."/>
            <person name="Carlson J."/>
            <person name="Shu S."/>
            <person name="Boston L."/>
            <person name="Williams M."/>
            <person name="Peterson D."/>
            <person name="Mcgee K."/>
            <person name="Jones D."/>
            <person name="Wendel J."/>
            <person name="Stelly D."/>
            <person name="Grimwood J."/>
            <person name="Schmutz J."/>
        </authorList>
    </citation>
    <scope>NUCLEOTIDE SEQUENCE [LARGE SCALE GENOMIC DNA]</scope>
    <source>
        <strain evidence="12">1808015.09</strain>
    </source>
</reference>
<comment type="similarity">
    <text evidence="2">Belongs to the RLP family.</text>
</comment>
<feature type="compositionally biased region" description="Polar residues" evidence="10">
    <location>
        <begin position="1"/>
        <end position="14"/>
    </location>
</feature>
<dbReference type="PANTHER" id="PTHR48004">
    <property type="entry name" value="OS01G0149700 PROTEIN"/>
    <property type="match status" value="1"/>
</dbReference>
<evidence type="ECO:0000256" key="8">
    <source>
        <dbReference type="ARBA" id="ARBA00023136"/>
    </source>
</evidence>
<keyword evidence="6" id="KW-0677">Repeat</keyword>
<organism evidence="12 13">
    <name type="scientific">Gossypium darwinii</name>
    <name type="common">Darwin's cotton</name>
    <name type="synonym">Gossypium barbadense var. darwinii</name>
    <dbReference type="NCBI Taxonomy" id="34276"/>
    <lineage>
        <taxon>Eukaryota</taxon>
        <taxon>Viridiplantae</taxon>
        <taxon>Streptophyta</taxon>
        <taxon>Embryophyta</taxon>
        <taxon>Tracheophyta</taxon>
        <taxon>Spermatophyta</taxon>
        <taxon>Magnoliopsida</taxon>
        <taxon>eudicotyledons</taxon>
        <taxon>Gunneridae</taxon>
        <taxon>Pentapetalae</taxon>
        <taxon>rosids</taxon>
        <taxon>malvids</taxon>
        <taxon>Malvales</taxon>
        <taxon>Malvaceae</taxon>
        <taxon>Malvoideae</taxon>
        <taxon>Gossypium</taxon>
    </lineage>
</organism>
<evidence type="ECO:0000256" key="11">
    <source>
        <dbReference type="SAM" id="Phobius"/>
    </source>
</evidence>
<feature type="compositionally biased region" description="Pro residues" evidence="10">
    <location>
        <begin position="23"/>
        <end position="33"/>
    </location>
</feature>
<dbReference type="InterPro" id="IPR001611">
    <property type="entry name" value="Leu-rich_rpt"/>
</dbReference>
<dbReference type="InterPro" id="IPR032675">
    <property type="entry name" value="LRR_dom_sf"/>
</dbReference>
<dbReference type="FunFam" id="3.80.10.10:FF:000041">
    <property type="entry name" value="LRR receptor-like serine/threonine-protein kinase ERECTA"/>
    <property type="match status" value="1"/>
</dbReference>
<proteinExistence type="inferred from homology"/>
<dbReference type="Proteomes" id="UP000323506">
    <property type="component" value="Chromosome A07"/>
</dbReference>
<evidence type="ECO:0000256" key="5">
    <source>
        <dbReference type="ARBA" id="ARBA00022729"/>
    </source>
</evidence>
<dbReference type="GO" id="GO:0016020">
    <property type="term" value="C:membrane"/>
    <property type="evidence" value="ECO:0007669"/>
    <property type="project" value="UniProtKB-SubCell"/>
</dbReference>
<evidence type="ECO:0000313" key="12">
    <source>
        <dbReference type="EMBL" id="TYH10421.1"/>
    </source>
</evidence>
<gene>
    <name evidence="12" type="ORF">ES288_A07G174900v1</name>
</gene>
<evidence type="ECO:0000256" key="1">
    <source>
        <dbReference type="ARBA" id="ARBA00004479"/>
    </source>
</evidence>
<accession>A0A5D2FXG6</accession>
<keyword evidence="3" id="KW-0433">Leucine-rich repeat</keyword>
<feature type="region of interest" description="Disordered" evidence="10">
    <location>
        <begin position="1"/>
        <end position="33"/>
    </location>
</feature>
<sequence length="513" mass="56268">MQWQVPINQKTKSPSFRFHPNQPNIPPPPPPPPPNNTAWFSISFLSSTPSEKTMTVVSIFKLALFFTLTSTLVTISLQQEQPLLLNSAEQDSVYQVLSSINSATNWRTLFPDDLCSYPPHGVVCDYFTDPTTKNVTVHVTELSFGYVSDFTPNPSCSPNSTFSPLLFTSFKHLRKLFFYQCFTQTQAFVPDIPTTFGSSLEELVFINNRAFVGPLSSITGNFTSLRRLVLSGNGIHGAIPNAIGDLANIEEITLSRNKLSGKVSVNLSKLKKLKILDLSGNGFHGNVPSSVGNLTHLLKLDLSSNGFSGKIPESLSNLQALDFLDLSFNRFGNFGVPLFLAAMTRLKEVHLSGNLLGGEIPEIWGNLGGILGIGFSNMGLVGEIPASMGLHLRNLCYLGLDNNKLNGKVPEEFGFLEFVNEINLENNNLSGRLPFSANFTAKFGEKLRLKGNPELCVDEKLSHRESVGELKKCSKPEIPNPVLFIGVSHSGLLSSSSSFLVLLLFWGLWILLA</sequence>
<evidence type="ECO:0000256" key="3">
    <source>
        <dbReference type="ARBA" id="ARBA00022614"/>
    </source>
</evidence>
<comment type="subcellular location">
    <subcellularLocation>
        <location evidence="1">Membrane</location>
        <topology evidence="1">Single-pass type I membrane protein</topology>
    </subcellularLocation>
</comment>
<keyword evidence="9" id="KW-0325">Glycoprotein</keyword>
<dbReference type="Pfam" id="PF13855">
    <property type="entry name" value="LRR_8"/>
    <property type="match status" value="1"/>
</dbReference>
<dbReference type="Pfam" id="PF00560">
    <property type="entry name" value="LRR_1"/>
    <property type="match status" value="3"/>
</dbReference>
<evidence type="ECO:0000256" key="10">
    <source>
        <dbReference type="SAM" id="MobiDB-lite"/>
    </source>
</evidence>
<keyword evidence="7 11" id="KW-1133">Transmembrane helix</keyword>
<name>A0A5D2FXG6_GOSDA</name>
<keyword evidence="4 11" id="KW-0812">Transmembrane</keyword>
<keyword evidence="8 11" id="KW-0472">Membrane</keyword>
<evidence type="ECO:0000256" key="2">
    <source>
        <dbReference type="ARBA" id="ARBA00009592"/>
    </source>
</evidence>
<dbReference type="InterPro" id="IPR052941">
    <property type="entry name" value="StomDev_PlantInt_Reg"/>
</dbReference>
<evidence type="ECO:0000313" key="13">
    <source>
        <dbReference type="Proteomes" id="UP000323506"/>
    </source>
</evidence>
<dbReference type="SUPFAM" id="SSF52058">
    <property type="entry name" value="L domain-like"/>
    <property type="match status" value="1"/>
</dbReference>
<feature type="transmembrane region" description="Helical" evidence="11">
    <location>
        <begin position="492"/>
        <end position="512"/>
    </location>
</feature>
<dbReference type="AlphaFoldDB" id="A0A5D2FXG6"/>
<evidence type="ECO:0000256" key="7">
    <source>
        <dbReference type="ARBA" id="ARBA00022989"/>
    </source>
</evidence>
<evidence type="ECO:0000256" key="9">
    <source>
        <dbReference type="ARBA" id="ARBA00023180"/>
    </source>
</evidence>
<keyword evidence="5" id="KW-0732">Signal</keyword>
<protein>
    <recommendedName>
        <fullName evidence="14">Leucine-rich repeat-containing N-terminal plant-type domain-containing protein</fullName>
    </recommendedName>
</protein>
<dbReference type="Gene3D" id="3.80.10.10">
    <property type="entry name" value="Ribonuclease Inhibitor"/>
    <property type="match status" value="1"/>
</dbReference>
<evidence type="ECO:0000256" key="4">
    <source>
        <dbReference type="ARBA" id="ARBA00022692"/>
    </source>
</evidence>
<evidence type="ECO:0008006" key="14">
    <source>
        <dbReference type="Google" id="ProtNLM"/>
    </source>
</evidence>